<keyword evidence="1" id="KW-0732">Signal</keyword>
<dbReference type="Pfam" id="PF14121">
    <property type="entry name" value="Porin_10"/>
    <property type="match status" value="1"/>
</dbReference>
<dbReference type="Proteomes" id="UP000277579">
    <property type="component" value="Unassembled WGS sequence"/>
</dbReference>
<gene>
    <name evidence="2" type="ORF">CLV94_0732</name>
</gene>
<protein>
    <submittedName>
        <fullName evidence="2">Putative beta-barrel porin</fullName>
    </submittedName>
</protein>
<evidence type="ECO:0000313" key="2">
    <source>
        <dbReference type="EMBL" id="RKS25690.1"/>
    </source>
</evidence>
<dbReference type="OrthoDB" id="9812454at2"/>
<proteinExistence type="predicted"/>
<accession>A0A495MJZ7</accession>
<sequence>MAKFFYVAIFLLPLFALAQEKDLPTKENVAVANKTKKSKLAEPSKNDSIATIDLYKIITLQHDTTYVDTSLTIQKEYKFNYLRKDNFGLLPFSNEGQTFNTLQYGLNKSTAYPSFGFAGKHFNYLEVDDIKYYNVATPMTELYFKTVMEQGQMIDAFITLNTSERLNFSIGYRGLRSLGKYVNQLSSNGNFKFMTSYNTSNERYFLKAHFTGQDLTNGENGGIVSLEDFEGGDSEFDDRARLDVYSLDATSILKGNRYFLDHYFRINKEKGGNNLYINHQFNYENKFFEYTQPTIITTITTPAQGTIRLSRFGTSYRSSNINDKTRYNRMYNKVGATYENSTLGQFQFFIEDFRYNYFYNRIIVNPTNTVQNLLSDEFNVVGGQYTYQKNNWNGRFLFSSSISDQKMSTLDANLSYKFDDRNNVHFQYQNLSKVPDHLFNLFQSSYVDYNWSNNFKNEKINSLTVNANTQWASASLQVSSLKNHLYFFNESTVADTLTVKPGQYSKTINYVSLKVSKEFKFRKWALDNTVLYQKADQEDDILNVPQLVTRNTLYYSDHLFKKALFLQTGITFSYFSKFYANDYNPVIGDFYIQNQREIGGFPTFDFFINAKIRQTRVYLKAEHFNSSFTGNDFYSAPNYPYRDFIVRFGLVWNFFS</sequence>
<dbReference type="AlphaFoldDB" id="A0A495MJZ7"/>
<reference evidence="2 3" key="1">
    <citation type="submission" date="2018-10" db="EMBL/GenBank/DDBJ databases">
        <title>Genomic Encyclopedia of Archaeal and Bacterial Type Strains, Phase II (KMG-II): from individual species to whole genera.</title>
        <authorList>
            <person name="Goeker M."/>
        </authorList>
    </citation>
    <scope>NUCLEOTIDE SEQUENCE [LARGE SCALE GENOMIC DNA]</scope>
    <source>
        <strain evidence="2 3">DSM 29537</strain>
    </source>
</reference>
<feature type="signal peptide" evidence="1">
    <location>
        <begin position="1"/>
        <end position="18"/>
    </location>
</feature>
<dbReference type="RefSeq" id="WP_121375070.1">
    <property type="nucleotide sequence ID" value="NZ_RBLC01000001.1"/>
</dbReference>
<name>A0A495MJZ7_9FLAO</name>
<evidence type="ECO:0000256" key="1">
    <source>
        <dbReference type="SAM" id="SignalP"/>
    </source>
</evidence>
<keyword evidence="3" id="KW-1185">Reference proteome</keyword>
<feature type="chain" id="PRO_5019712262" evidence="1">
    <location>
        <begin position="19"/>
        <end position="656"/>
    </location>
</feature>
<dbReference type="InterPro" id="IPR025631">
    <property type="entry name" value="Porin_10"/>
</dbReference>
<comment type="caution">
    <text evidence="2">The sequence shown here is derived from an EMBL/GenBank/DDBJ whole genome shotgun (WGS) entry which is preliminary data.</text>
</comment>
<evidence type="ECO:0000313" key="3">
    <source>
        <dbReference type="Proteomes" id="UP000277579"/>
    </source>
</evidence>
<dbReference type="EMBL" id="RBLC01000001">
    <property type="protein sequence ID" value="RKS25690.1"/>
    <property type="molecule type" value="Genomic_DNA"/>
</dbReference>
<organism evidence="2 3">
    <name type="scientific">Flavobacterium endophyticum</name>
    <dbReference type="NCBI Taxonomy" id="1540163"/>
    <lineage>
        <taxon>Bacteria</taxon>
        <taxon>Pseudomonadati</taxon>
        <taxon>Bacteroidota</taxon>
        <taxon>Flavobacteriia</taxon>
        <taxon>Flavobacteriales</taxon>
        <taxon>Flavobacteriaceae</taxon>
        <taxon>Flavobacterium</taxon>
    </lineage>
</organism>